<reference evidence="2 3" key="2">
    <citation type="journal article" date="2009" name="PLoS ONE">
        <title>An integrated genetic and cytogenetic map of the cucumber genome.</title>
        <authorList>
            <person name="Ren Y."/>
            <person name="Zhang Z."/>
            <person name="Liu J."/>
            <person name="Staub J.E."/>
            <person name="Han Y."/>
            <person name="Cheng Z."/>
            <person name="Li X."/>
            <person name="Lu J."/>
            <person name="Miao H."/>
            <person name="Kang H."/>
            <person name="Xie B."/>
            <person name="Gu X."/>
            <person name="Wang X."/>
            <person name="Du Y."/>
            <person name="Jin W."/>
            <person name="Huang S."/>
        </authorList>
    </citation>
    <scope>NUCLEOTIDE SEQUENCE [LARGE SCALE GENOMIC DNA]</scope>
    <source>
        <strain evidence="3">cv. 9930</strain>
    </source>
</reference>
<keyword evidence="3" id="KW-1185">Reference proteome</keyword>
<reference evidence="2 3" key="1">
    <citation type="journal article" date="2009" name="Nat. Genet.">
        <title>The genome of the cucumber, Cucumis sativus L.</title>
        <authorList>
            <person name="Huang S."/>
            <person name="Li R."/>
            <person name="Zhang Z."/>
            <person name="Li L."/>
            <person name="Gu X."/>
            <person name="Fan W."/>
            <person name="Lucas W.J."/>
            <person name="Wang X."/>
            <person name="Xie B."/>
            <person name="Ni P."/>
            <person name="Ren Y."/>
            <person name="Zhu H."/>
            <person name="Li J."/>
            <person name="Lin K."/>
            <person name="Jin W."/>
            <person name="Fei Z."/>
            <person name="Li G."/>
            <person name="Staub J."/>
            <person name="Kilian A."/>
            <person name="van der Vossen E.A."/>
            <person name="Wu Y."/>
            <person name="Guo J."/>
            <person name="He J."/>
            <person name="Jia Z."/>
            <person name="Ren Y."/>
            <person name="Tian G."/>
            <person name="Lu Y."/>
            <person name="Ruan J."/>
            <person name="Qian W."/>
            <person name="Wang M."/>
            <person name="Huang Q."/>
            <person name="Li B."/>
            <person name="Xuan Z."/>
            <person name="Cao J."/>
            <person name="Asan"/>
            <person name="Wu Z."/>
            <person name="Zhang J."/>
            <person name="Cai Q."/>
            <person name="Bai Y."/>
            <person name="Zhao B."/>
            <person name="Han Y."/>
            <person name="Li Y."/>
            <person name="Li X."/>
            <person name="Wang S."/>
            <person name="Shi Q."/>
            <person name="Liu S."/>
            <person name="Cho W.K."/>
            <person name="Kim J.Y."/>
            <person name="Xu Y."/>
            <person name="Heller-Uszynska K."/>
            <person name="Miao H."/>
            <person name="Cheng Z."/>
            <person name="Zhang S."/>
            <person name="Wu J."/>
            <person name="Yang Y."/>
            <person name="Kang H."/>
            <person name="Li M."/>
            <person name="Liang H."/>
            <person name="Ren X."/>
            <person name="Shi Z."/>
            <person name="Wen M."/>
            <person name="Jian M."/>
            <person name="Yang H."/>
            <person name="Zhang G."/>
            <person name="Yang Z."/>
            <person name="Chen R."/>
            <person name="Liu S."/>
            <person name="Li J."/>
            <person name="Ma L."/>
            <person name="Liu H."/>
            <person name="Zhou Y."/>
            <person name="Zhao J."/>
            <person name="Fang X."/>
            <person name="Li G."/>
            <person name="Fang L."/>
            <person name="Li Y."/>
            <person name="Liu D."/>
            <person name="Zheng H."/>
            <person name="Zhang Y."/>
            <person name="Qin N."/>
            <person name="Li Z."/>
            <person name="Yang G."/>
            <person name="Yang S."/>
            <person name="Bolund L."/>
            <person name="Kristiansen K."/>
            <person name="Zheng H."/>
            <person name="Li S."/>
            <person name="Zhang X."/>
            <person name="Yang H."/>
            <person name="Wang J."/>
            <person name="Sun R."/>
            <person name="Zhang B."/>
            <person name="Jiang S."/>
            <person name="Wang J."/>
            <person name="Du Y."/>
            <person name="Li S."/>
        </authorList>
    </citation>
    <scope>NUCLEOTIDE SEQUENCE [LARGE SCALE GENOMIC DNA]</scope>
    <source>
        <strain evidence="3">cv. 9930</strain>
    </source>
</reference>
<name>A0A0A0L830_CUCSA</name>
<keyword evidence="1" id="KW-1133">Transmembrane helix</keyword>
<reference evidence="2 3" key="3">
    <citation type="journal article" date="2010" name="BMC Genomics">
        <title>Transcriptome sequencing and comparative analysis of cucumber flowers with different sex types.</title>
        <authorList>
            <person name="Guo S."/>
            <person name="Zheng Y."/>
            <person name="Joung J.G."/>
            <person name="Liu S."/>
            <person name="Zhang Z."/>
            <person name="Crasta O.R."/>
            <person name="Sobral B.W."/>
            <person name="Xu Y."/>
            <person name="Huang S."/>
            <person name="Fei Z."/>
        </authorList>
    </citation>
    <scope>NUCLEOTIDE SEQUENCE [LARGE SCALE GENOMIC DNA]</scope>
    <source>
        <strain evidence="3">cv. 9930</strain>
    </source>
</reference>
<dbReference type="AlphaFoldDB" id="A0A0A0L830"/>
<proteinExistence type="predicted"/>
<feature type="transmembrane region" description="Helical" evidence="1">
    <location>
        <begin position="58"/>
        <end position="79"/>
    </location>
</feature>
<reference evidence="2 3" key="4">
    <citation type="journal article" date="2011" name="BMC Genomics">
        <title>RNA-Seq improves annotation of protein-coding genes in the cucumber genome.</title>
        <authorList>
            <person name="Li Z."/>
            <person name="Zhang Z."/>
            <person name="Yan P."/>
            <person name="Huang S."/>
            <person name="Fei Z."/>
            <person name="Lin K."/>
        </authorList>
    </citation>
    <scope>NUCLEOTIDE SEQUENCE [LARGE SCALE GENOMIC DNA]</scope>
    <source>
        <strain evidence="3">cv. 9930</strain>
    </source>
</reference>
<keyword evidence="1" id="KW-0472">Membrane</keyword>
<organism evidence="2 3">
    <name type="scientific">Cucumis sativus</name>
    <name type="common">Cucumber</name>
    <dbReference type="NCBI Taxonomy" id="3659"/>
    <lineage>
        <taxon>Eukaryota</taxon>
        <taxon>Viridiplantae</taxon>
        <taxon>Streptophyta</taxon>
        <taxon>Embryophyta</taxon>
        <taxon>Tracheophyta</taxon>
        <taxon>Spermatophyta</taxon>
        <taxon>Magnoliopsida</taxon>
        <taxon>eudicotyledons</taxon>
        <taxon>Gunneridae</taxon>
        <taxon>Pentapetalae</taxon>
        <taxon>rosids</taxon>
        <taxon>fabids</taxon>
        <taxon>Cucurbitales</taxon>
        <taxon>Cucurbitaceae</taxon>
        <taxon>Benincaseae</taxon>
        <taxon>Cucumis</taxon>
    </lineage>
</organism>
<gene>
    <name evidence="2" type="ORF">Csa_3G497380</name>
</gene>
<dbReference type="EMBL" id="CM002924">
    <property type="protein sequence ID" value="KGN58085.1"/>
    <property type="molecule type" value="Genomic_DNA"/>
</dbReference>
<evidence type="ECO:0000256" key="1">
    <source>
        <dbReference type="SAM" id="Phobius"/>
    </source>
</evidence>
<evidence type="ECO:0000313" key="2">
    <source>
        <dbReference type="EMBL" id="KGN58085.1"/>
    </source>
</evidence>
<dbReference type="Proteomes" id="UP000029981">
    <property type="component" value="Chromosome 3"/>
</dbReference>
<evidence type="ECO:0000313" key="3">
    <source>
        <dbReference type="Proteomes" id="UP000029981"/>
    </source>
</evidence>
<dbReference type="Gramene" id="KGN58085">
    <property type="protein sequence ID" value="KGN58085"/>
    <property type="gene ID" value="Csa_3G497380"/>
</dbReference>
<accession>A0A0A0L830</accession>
<keyword evidence="1" id="KW-0812">Transmembrane</keyword>
<sequence length="186" mass="20616">MSGMAWEVLGSGQGNGLGGRGSSGGGALGWWVTLPQGLGGIKSHFRLADFPFLPLDNVAFMSLFFLGAGGALIWTILIYSKFKVSRGQRDNGPSFIDSLSLSPFTLRPTWQYSQEVKCISFVNQVTYCRLEKKKVLILWASKKIKPSHRYLCLSKCPHHPPLQEVFDHDIVLSNDLMCEAEINLQP</sequence>
<protein>
    <submittedName>
        <fullName evidence="2">Uncharacterized protein</fullName>
    </submittedName>
</protein>